<dbReference type="InterPro" id="IPR011910">
    <property type="entry name" value="RfaF"/>
</dbReference>
<gene>
    <name evidence="6" type="primary">waaF</name>
    <name evidence="6" type="ORF">WOB96_13705</name>
</gene>
<dbReference type="Gene3D" id="3.40.50.2000">
    <property type="entry name" value="Glycogen Phosphorylase B"/>
    <property type="match status" value="2"/>
</dbReference>
<evidence type="ECO:0000256" key="4">
    <source>
        <dbReference type="ARBA" id="ARBA00044042"/>
    </source>
</evidence>
<dbReference type="PANTHER" id="PTHR30160:SF7">
    <property type="entry name" value="ADP-HEPTOSE--LPS HEPTOSYLTRANSFERASE 2"/>
    <property type="match status" value="1"/>
</dbReference>
<dbReference type="InterPro" id="IPR002201">
    <property type="entry name" value="Glyco_trans_9"/>
</dbReference>
<comment type="similarity">
    <text evidence="3">Belongs to the glycosyltransferase 9 family.</text>
</comment>
<evidence type="ECO:0000313" key="7">
    <source>
        <dbReference type="Proteomes" id="UP001446205"/>
    </source>
</evidence>
<keyword evidence="7" id="KW-1185">Reference proteome</keyword>
<dbReference type="InterPro" id="IPR051199">
    <property type="entry name" value="LPS_LOS_Heptosyltrfase"/>
</dbReference>
<dbReference type="PANTHER" id="PTHR30160">
    <property type="entry name" value="TETRAACYLDISACCHARIDE 4'-KINASE-RELATED"/>
    <property type="match status" value="1"/>
</dbReference>
<dbReference type="EC" id="2.4.99.24" evidence="4"/>
<organism evidence="6 7">
    <name type="scientific">Thermithiobacillus plumbiphilus</name>
    <dbReference type="NCBI Taxonomy" id="1729899"/>
    <lineage>
        <taxon>Bacteria</taxon>
        <taxon>Pseudomonadati</taxon>
        <taxon>Pseudomonadota</taxon>
        <taxon>Acidithiobacillia</taxon>
        <taxon>Acidithiobacillales</taxon>
        <taxon>Thermithiobacillaceae</taxon>
        <taxon>Thermithiobacillus</taxon>
    </lineage>
</organism>
<dbReference type="CDD" id="cd03789">
    <property type="entry name" value="GT9_LPS_heptosyltransferase"/>
    <property type="match status" value="1"/>
</dbReference>
<dbReference type="Proteomes" id="UP001446205">
    <property type="component" value="Unassembled WGS sequence"/>
</dbReference>
<evidence type="ECO:0000313" key="6">
    <source>
        <dbReference type="EMBL" id="MEK8090808.1"/>
    </source>
</evidence>
<proteinExistence type="inferred from homology"/>
<evidence type="ECO:0000256" key="5">
    <source>
        <dbReference type="ARBA" id="ARBA00047503"/>
    </source>
</evidence>
<comment type="caution">
    <text evidence="6">The sequence shown here is derived from an EMBL/GenBank/DDBJ whole genome shotgun (WGS) entry which is preliminary data.</text>
</comment>
<evidence type="ECO:0000256" key="1">
    <source>
        <dbReference type="ARBA" id="ARBA00022676"/>
    </source>
</evidence>
<comment type="catalytic activity">
    <reaction evidence="5">
        <text>an L-alpha-D-Hep-(1-&gt;5)-[alpha-Kdo-(2-&gt;4)]-alpha-Kdo-(2-&gt;6)-lipid A + ADP-L-glycero-beta-D-manno-heptose = an L-alpha-D-Hep-(1-&gt;3)-L-alpha-D-Hep-(1-&gt;5)-[alpha-Kdo-(2-&gt;4)]-alpha-Kdo-(2-&gt;6)-lipid A + ADP + H(+)</text>
        <dbReference type="Rhea" id="RHEA:74071"/>
        <dbReference type="ChEBI" id="CHEBI:15378"/>
        <dbReference type="ChEBI" id="CHEBI:61506"/>
        <dbReference type="ChEBI" id="CHEBI:193068"/>
        <dbReference type="ChEBI" id="CHEBI:193069"/>
        <dbReference type="ChEBI" id="CHEBI:456216"/>
        <dbReference type="EC" id="2.4.99.24"/>
    </reaction>
</comment>
<reference evidence="6 7" key="1">
    <citation type="submission" date="2024-04" db="EMBL/GenBank/DDBJ databases">
        <authorList>
            <person name="Abashina T."/>
            <person name="Shaikin A."/>
        </authorList>
    </citation>
    <scope>NUCLEOTIDE SEQUENCE [LARGE SCALE GENOMIC DNA]</scope>
    <source>
        <strain evidence="6 7">AAFK</strain>
    </source>
</reference>
<protein>
    <recommendedName>
        <fullName evidence="4">lipopolysaccharide heptosyltransferase II</fullName>
        <ecNumber evidence="4">2.4.99.24</ecNumber>
    </recommendedName>
</protein>
<accession>A0ABU9DED0</accession>
<keyword evidence="1" id="KW-0328">Glycosyltransferase</keyword>
<dbReference type="Pfam" id="PF01075">
    <property type="entry name" value="Glyco_transf_9"/>
    <property type="match status" value="1"/>
</dbReference>
<evidence type="ECO:0000256" key="3">
    <source>
        <dbReference type="ARBA" id="ARBA00043995"/>
    </source>
</evidence>
<dbReference type="EMBL" id="JBBPCO010000016">
    <property type="protein sequence ID" value="MEK8090808.1"/>
    <property type="molecule type" value="Genomic_DNA"/>
</dbReference>
<dbReference type="RefSeq" id="WP_341371863.1">
    <property type="nucleotide sequence ID" value="NZ_JBBPCO010000016.1"/>
</dbReference>
<evidence type="ECO:0000256" key="2">
    <source>
        <dbReference type="ARBA" id="ARBA00022679"/>
    </source>
</evidence>
<keyword evidence="2" id="KW-0808">Transferase</keyword>
<name>A0ABU9DED0_9PROT</name>
<sequence length="357" mass="39298">MDYSVASPLRINYRDPRQILVVAPAWVGDMVMAHVLFRLLHRRYPGAAIDLVAPPWTAPLGERMAEIRTAYTLESAHGRLDLKLRHRFAQEIRKVGHDWAIVLPSSFKSALLPYWADIPCRTGYFGEWRLKVLNDRRKLDTKRLPRTIDRFAALGLPPRMPVPSDLPMPQLLLDPIAQRGTLLRLGLATPTRPLLALAPGAEFGPAKRWPLRHFIELARREIAAGWAVWVFGSPKDAEITQAIAEAVPEVVDLGGKTTLLEALDLLGLAQVTVSNDSGLMHVAGAVGSRVVGLFGSSSPAMTPPLGAQAQVLSTGIKCSPCGKRECPRRHHRCMEDLQPEVVAQALNGHVTPVGKPW</sequence>
<dbReference type="NCBIfam" id="TIGR02195">
    <property type="entry name" value="heptsyl_trn_II"/>
    <property type="match status" value="1"/>
</dbReference>
<dbReference type="SUPFAM" id="SSF53756">
    <property type="entry name" value="UDP-Glycosyltransferase/glycogen phosphorylase"/>
    <property type="match status" value="1"/>
</dbReference>